<evidence type="ECO:0008006" key="3">
    <source>
        <dbReference type="Google" id="ProtNLM"/>
    </source>
</evidence>
<evidence type="ECO:0000313" key="2">
    <source>
        <dbReference type="Proteomes" id="UP000800035"/>
    </source>
</evidence>
<proteinExistence type="predicted"/>
<dbReference type="OrthoDB" id="3772810at2759"/>
<accession>A0A6A5UCN8</accession>
<gene>
    <name evidence="1" type="ORF">CC80DRAFT_384079</name>
</gene>
<protein>
    <recommendedName>
        <fullName evidence="3">Ubiquitin 3 binding protein But2 C-terminal domain-containing protein</fullName>
    </recommendedName>
</protein>
<feature type="non-terminal residue" evidence="1">
    <location>
        <position position="234"/>
    </location>
</feature>
<dbReference type="AlphaFoldDB" id="A0A6A5UCN8"/>
<sequence>YLTSCALLLPVIIASPYPYPNGTAFNGVTPTGTSGCSAPTAATVIGPPPRPSGPLCLDTFYPSELRIVDSRYATFNETELHARTNMFMALRQREDTFQVATQVQFIDVVAPNWTACHLKLDLPAENLQMQTGPKPILYVYQVEREAGSMANWEMYEPAYTGADQLILYGAINGTNGQQSTTREFYKGYYDIGSGPCNQTMTFQIGFGFDGGDEVNYWQFINTRPPLIPAQGFKI</sequence>
<dbReference type="EMBL" id="ML976980">
    <property type="protein sequence ID" value="KAF1961709.1"/>
    <property type="molecule type" value="Genomic_DNA"/>
</dbReference>
<name>A0A6A5UCN8_9PLEO</name>
<feature type="non-terminal residue" evidence="1">
    <location>
        <position position="1"/>
    </location>
</feature>
<evidence type="ECO:0000313" key="1">
    <source>
        <dbReference type="EMBL" id="KAF1961709.1"/>
    </source>
</evidence>
<reference evidence="1" key="1">
    <citation type="journal article" date="2020" name="Stud. Mycol.">
        <title>101 Dothideomycetes genomes: a test case for predicting lifestyles and emergence of pathogens.</title>
        <authorList>
            <person name="Haridas S."/>
            <person name="Albert R."/>
            <person name="Binder M."/>
            <person name="Bloem J."/>
            <person name="Labutti K."/>
            <person name="Salamov A."/>
            <person name="Andreopoulos B."/>
            <person name="Baker S."/>
            <person name="Barry K."/>
            <person name="Bills G."/>
            <person name="Bluhm B."/>
            <person name="Cannon C."/>
            <person name="Castanera R."/>
            <person name="Culley D."/>
            <person name="Daum C."/>
            <person name="Ezra D."/>
            <person name="Gonzalez J."/>
            <person name="Henrissat B."/>
            <person name="Kuo A."/>
            <person name="Liang C."/>
            <person name="Lipzen A."/>
            <person name="Lutzoni F."/>
            <person name="Magnuson J."/>
            <person name="Mondo S."/>
            <person name="Nolan M."/>
            <person name="Ohm R."/>
            <person name="Pangilinan J."/>
            <person name="Park H.-J."/>
            <person name="Ramirez L."/>
            <person name="Alfaro M."/>
            <person name="Sun H."/>
            <person name="Tritt A."/>
            <person name="Yoshinaga Y."/>
            <person name="Zwiers L.-H."/>
            <person name="Turgeon B."/>
            <person name="Goodwin S."/>
            <person name="Spatafora J."/>
            <person name="Crous P."/>
            <person name="Grigoriev I."/>
        </authorList>
    </citation>
    <scope>NUCLEOTIDE SEQUENCE</scope>
    <source>
        <strain evidence="1">CBS 675.92</strain>
    </source>
</reference>
<keyword evidence="2" id="KW-1185">Reference proteome</keyword>
<organism evidence="1 2">
    <name type="scientific">Byssothecium circinans</name>
    <dbReference type="NCBI Taxonomy" id="147558"/>
    <lineage>
        <taxon>Eukaryota</taxon>
        <taxon>Fungi</taxon>
        <taxon>Dikarya</taxon>
        <taxon>Ascomycota</taxon>
        <taxon>Pezizomycotina</taxon>
        <taxon>Dothideomycetes</taxon>
        <taxon>Pleosporomycetidae</taxon>
        <taxon>Pleosporales</taxon>
        <taxon>Massarineae</taxon>
        <taxon>Massarinaceae</taxon>
        <taxon>Byssothecium</taxon>
    </lineage>
</organism>
<dbReference type="Proteomes" id="UP000800035">
    <property type="component" value="Unassembled WGS sequence"/>
</dbReference>